<sequence>MTILAAWSVVLSRFSGQDDIVIGTLSAQRHPWEIKPMIGRFVNTLMISVDLSGNPSMSQLLERVCQFTEAAQAHQDLPFEQVLEIMGKTSPLQVMFALQNNEQREIYLPEIVMAPAEMSHDIVKFELDLQLHEKNDEI</sequence>
<evidence type="ECO:0000313" key="2">
    <source>
        <dbReference type="EMBL" id="KAK9761069.1"/>
    </source>
</evidence>
<dbReference type="PANTHER" id="PTHR45398:SF1">
    <property type="entry name" value="ENZYME, PUTATIVE (JCVI)-RELATED"/>
    <property type="match status" value="1"/>
</dbReference>
<dbReference type="PANTHER" id="PTHR45398">
    <property type="match status" value="1"/>
</dbReference>
<proteinExistence type="predicted"/>
<evidence type="ECO:0000313" key="3">
    <source>
        <dbReference type="Proteomes" id="UP001479436"/>
    </source>
</evidence>
<comment type="caution">
    <text evidence="2">The sequence shown here is derived from an EMBL/GenBank/DDBJ whole genome shotgun (WGS) entry which is preliminary data.</text>
</comment>
<organism evidence="2 3">
    <name type="scientific">Basidiobolus ranarum</name>
    <dbReference type="NCBI Taxonomy" id="34480"/>
    <lineage>
        <taxon>Eukaryota</taxon>
        <taxon>Fungi</taxon>
        <taxon>Fungi incertae sedis</taxon>
        <taxon>Zoopagomycota</taxon>
        <taxon>Entomophthoromycotina</taxon>
        <taxon>Basidiobolomycetes</taxon>
        <taxon>Basidiobolales</taxon>
        <taxon>Basidiobolaceae</taxon>
        <taxon>Basidiobolus</taxon>
    </lineage>
</organism>
<dbReference type="InterPro" id="IPR023213">
    <property type="entry name" value="CAT-like_dom_sf"/>
</dbReference>
<dbReference type="Gene3D" id="3.30.559.30">
    <property type="entry name" value="Nonribosomal peptide synthetase, condensation domain"/>
    <property type="match status" value="1"/>
</dbReference>
<accession>A0ABR2WI06</accession>
<dbReference type="InterPro" id="IPR001242">
    <property type="entry name" value="Condensation_dom"/>
</dbReference>
<keyword evidence="3" id="KW-1185">Reference proteome</keyword>
<dbReference type="Gene3D" id="3.30.559.10">
    <property type="entry name" value="Chloramphenicol acetyltransferase-like domain"/>
    <property type="match status" value="1"/>
</dbReference>
<dbReference type="Pfam" id="PF00668">
    <property type="entry name" value="Condensation"/>
    <property type="match status" value="1"/>
</dbReference>
<feature type="domain" description="Condensation" evidence="1">
    <location>
        <begin position="3"/>
        <end position="137"/>
    </location>
</feature>
<dbReference type="SUPFAM" id="SSF52777">
    <property type="entry name" value="CoA-dependent acyltransferases"/>
    <property type="match status" value="1"/>
</dbReference>
<gene>
    <name evidence="2" type="ORF">K7432_014314</name>
</gene>
<reference evidence="2 3" key="1">
    <citation type="submission" date="2023-04" db="EMBL/GenBank/DDBJ databases">
        <title>Genome of Basidiobolus ranarum AG-B5.</title>
        <authorList>
            <person name="Stajich J.E."/>
            <person name="Carter-House D."/>
            <person name="Gryganskyi A."/>
        </authorList>
    </citation>
    <scope>NUCLEOTIDE SEQUENCE [LARGE SCALE GENOMIC DNA]</scope>
    <source>
        <strain evidence="2 3">AG-B5</strain>
    </source>
</reference>
<evidence type="ECO:0000259" key="1">
    <source>
        <dbReference type="Pfam" id="PF00668"/>
    </source>
</evidence>
<dbReference type="Proteomes" id="UP001479436">
    <property type="component" value="Unassembled WGS sequence"/>
</dbReference>
<name>A0ABR2WI06_9FUNG</name>
<protein>
    <recommendedName>
        <fullName evidence="1">Condensation domain-containing protein</fullName>
    </recommendedName>
</protein>
<dbReference type="EMBL" id="JASJQH010001590">
    <property type="protein sequence ID" value="KAK9761069.1"/>
    <property type="molecule type" value="Genomic_DNA"/>
</dbReference>